<name>A0ABS8W384_DATST</name>
<evidence type="ECO:0000313" key="2">
    <source>
        <dbReference type="Proteomes" id="UP000823775"/>
    </source>
</evidence>
<keyword evidence="2" id="KW-1185">Reference proteome</keyword>
<feature type="non-terminal residue" evidence="1">
    <location>
        <position position="53"/>
    </location>
</feature>
<dbReference type="Proteomes" id="UP000823775">
    <property type="component" value="Unassembled WGS sequence"/>
</dbReference>
<comment type="caution">
    <text evidence="1">The sequence shown here is derived from an EMBL/GenBank/DDBJ whole genome shotgun (WGS) entry which is preliminary data.</text>
</comment>
<reference evidence="1 2" key="1">
    <citation type="journal article" date="2021" name="BMC Genomics">
        <title>Datura genome reveals duplications of psychoactive alkaloid biosynthetic genes and high mutation rate following tissue culture.</title>
        <authorList>
            <person name="Rajewski A."/>
            <person name="Carter-House D."/>
            <person name="Stajich J."/>
            <person name="Litt A."/>
        </authorList>
    </citation>
    <scope>NUCLEOTIDE SEQUENCE [LARGE SCALE GENOMIC DNA]</scope>
    <source>
        <strain evidence="1">AR-01</strain>
    </source>
</reference>
<sequence length="53" mass="5711">GMKSLHLELGSPHGVKVRVEAEAGAKTETPRTQLTIVMASRIDVFLVQVIAPQ</sequence>
<feature type="non-terminal residue" evidence="1">
    <location>
        <position position="1"/>
    </location>
</feature>
<dbReference type="EMBL" id="JACEIK010006221">
    <property type="protein sequence ID" value="MCE2055294.1"/>
    <property type="molecule type" value="Genomic_DNA"/>
</dbReference>
<protein>
    <submittedName>
        <fullName evidence="1">Uncharacterized protein</fullName>
    </submittedName>
</protein>
<evidence type="ECO:0000313" key="1">
    <source>
        <dbReference type="EMBL" id="MCE2055294.1"/>
    </source>
</evidence>
<gene>
    <name evidence="1" type="ORF">HAX54_042363</name>
</gene>
<organism evidence="1 2">
    <name type="scientific">Datura stramonium</name>
    <name type="common">Jimsonweed</name>
    <name type="synonym">Common thornapple</name>
    <dbReference type="NCBI Taxonomy" id="4076"/>
    <lineage>
        <taxon>Eukaryota</taxon>
        <taxon>Viridiplantae</taxon>
        <taxon>Streptophyta</taxon>
        <taxon>Embryophyta</taxon>
        <taxon>Tracheophyta</taxon>
        <taxon>Spermatophyta</taxon>
        <taxon>Magnoliopsida</taxon>
        <taxon>eudicotyledons</taxon>
        <taxon>Gunneridae</taxon>
        <taxon>Pentapetalae</taxon>
        <taxon>asterids</taxon>
        <taxon>lamiids</taxon>
        <taxon>Solanales</taxon>
        <taxon>Solanaceae</taxon>
        <taxon>Solanoideae</taxon>
        <taxon>Datureae</taxon>
        <taxon>Datura</taxon>
    </lineage>
</organism>
<proteinExistence type="predicted"/>
<accession>A0ABS8W384</accession>